<name>A0A1I8AYK8_MELHA</name>
<organism evidence="1 2">
    <name type="scientific">Meloidogyne hapla</name>
    <name type="common">Root-knot nematode worm</name>
    <dbReference type="NCBI Taxonomy" id="6305"/>
    <lineage>
        <taxon>Eukaryota</taxon>
        <taxon>Metazoa</taxon>
        <taxon>Ecdysozoa</taxon>
        <taxon>Nematoda</taxon>
        <taxon>Chromadorea</taxon>
        <taxon>Rhabditida</taxon>
        <taxon>Tylenchina</taxon>
        <taxon>Tylenchomorpha</taxon>
        <taxon>Tylenchoidea</taxon>
        <taxon>Meloidogynidae</taxon>
        <taxon>Meloidogyninae</taxon>
        <taxon>Meloidogyne</taxon>
    </lineage>
</organism>
<accession>A0A1I8AYK8</accession>
<keyword evidence="1" id="KW-1185">Reference proteome</keyword>
<sequence length="77" mass="8884">MEVNIFSSPYQLPFAMRQMIVAPSNGVITQKQPKWKTAGYKGQSLMVIPKTKENYNEIKGIKIKYIFKSQLFGHFTN</sequence>
<dbReference type="WBParaSite" id="MhA1_Contig1079.frz3.gene23">
    <property type="protein sequence ID" value="MhA1_Contig1079.frz3.gene23"/>
    <property type="gene ID" value="MhA1_Contig1079.frz3.gene23"/>
</dbReference>
<dbReference type="AlphaFoldDB" id="A0A1I8AYK8"/>
<protein>
    <submittedName>
        <fullName evidence="2">Uncharacterized protein</fullName>
    </submittedName>
</protein>
<proteinExistence type="predicted"/>
<evidence type="ECO:0000313" key="1">
    <source>
        <dbReference type="Proteomes" id="UP000095281"/>
    </source>
</evidence>
<evidence type="ECO:0000313" key="2">
    <source>
        <dbReference type="WBParaSite" id="MhA1_Contig1079.frz3.gene23"/>
    </source>
</evidence>
<dbReference type="Proteomes" id="UP000095281">
    <property type="component" value="Unplaced"/>
</dbReference>
<reference evidence="2" key="1">
    <citation type="submission" date="2016-11" db="UniProtKB">
        <authorList>
            <consortium name="WormBaseParasite"/>
        </authorList>
    </citation>
    <scope>IDENTIFICATION</scope>
</reference>